<dbReference type="SUPFAM" id="SSF161111">
    <property type="entry name" value="Cation efflux protein transmembrane domain-like"/>
    <property type="match status" value="1"/>
</dbReference>
<dbReference type="Gene3D" id="1.20.1510.10">
    <property type="entry name" value="Cation efflux protein transmembrane domain"/>
    <property type="match status" value="1"/>
</dbReference>
<dbReference type="InterPro" id="IPR027469">
    <property type="entry name" value="Cation_efflux_TMD_sf"/>
</dbReference>
<dbReference type="FunFam" id="1.20.1510.10:FF:000005">
    <property type="entry name" value="Putative Cation diffusion facilitator 1"/>
    <property type="match status" value="1"/>
</dbReference>
<feature type="transmembrane region" description="Helical" evidence="6">
    <location>
        <begin position="257"/>
        <end position="277"/>
    </location>
</feature>
<feature type="transmembrane region" description="Helical" evidence="6">
    <location>
        <begin position="149"/>
        <end position="170"/>
    </location>
</feature>
<dbReference type="AlphaFoldDB" id="A0AA38JEX6"/>
<name>A0AA38JEX6_9AGAR</name>
<evidence type="ECO:0000256" key="1">
    <source>
        <dbReference type="ARBA" id="ARBA00004141"/>
    </source>
</evidence>
<proteinExistence type="predicted"/>
<gene>
    <name evidence="9" type="ORF">DFJ43DRAFT_1159840</name>
</gene>
<dbReference type="SUPFAM" id="SSF160240">
    <property type="entry name" value="Cation efflux protein cytoplasmic domain-like"/>
    <property type="match status" value="1"/>
</dbReference>
<evidence type="ECO:0000256" key="2">
    <source>
        <dbReference type="ARBA" id="ARBA00022448"/>
    </source>
</evidence>
<evidence type="ECO:0000256" key="3">
    <source>
        <dbReference type="ARBA" id="ARBA00022692"/>
    </source>
</evidence>
<dbReference type="NCBIfam" id="TIGR01297">
    <property type="entry name" value="CDF"/>
    <property type="match status" value="1"/>
</dbReference>
<dbReference type="InterPro" id="IPR036837">
    <property type="entry name" value="Cation_efflux_CTD_sf"/>
</dbReference>
<evidence type="ECO:0008006" key="11">
    <source>
        <dbReference type="Google" id="ProtNLM"/>
    </source>
</evidence>
<dbReference type="GO" id="GO:0098771">
    <property type="term" value="P:inorganic ion homeostasis"/>
    <property type="evidence" value="ECO:0007669"/>
    <property type="project" value="UniProtKB-ARBA"/>
</dbReference>
<accession>A0AA38JEX6</accession>
<comment type="caution">
    <text evidence="9">The sequence shown here is derived from an EMBL/GenBank/DDBJ whole genome shotgun (WGS) entry which is preliminary data.</text>
</comment>
<feature type="domain" description="Cation efflux protein cytoplasmic" evidence="8">
    <location>
        <begin position="366"/>
        <end position="425"/>
    </location>
</feature>
<evidence type="ECO:0000256" key="4">
    <source>
        <dbReference type="ARBA" id="ARBA00022989"/>
    </source>
</evidence>
<evidence type="ECO:0000256" key="5">
    <source>
        <dbReference type="ARBA" id="ARBA00023136"/>
    </source>
</evidence>
<evidence type="ECO:0000313" key="10">
    <source>
        <dbReference type="Proteomes" id="UP001176059"/>
    </source>
</evidence>
<feature type="transmembrane region" description="Helical" evidence="6">
    <location>
        <begin position="176"/>
        <end position="197"/>
    </location>
</feature>
<keyword evidence="5 6" id="KW-0472">Membrane</keyword>
<dbReference type="GO" id="GO:0016020">
    <property type="term" value="C:membrane"/>
    <property type="evidence" value="ECO:0007669"/>
    <property type="project" value="UniProtKB-SubCell"/>
</dbReference>
<dbReference type="Pfam" id="PF01545">
    <property type="entry name" value="Cation_efflux"/>
    <property type="match status" value="1"/>
</dbReference>
<keyword evidence="10" id="KW-1185">Reference proteome</keyword>
<dbReference type="Proteomes" id="UP001176059">
    <property type="component" value="Unassembled WGS sequence"/>
</dbReference>
<keyword evidence="3 6" id="KW-0812">Transmembrane</keyword>
<reference evidence="9" key="2">
    <citation type="journal article" date="2023" name="Proc. Natl. Acad. Sci. U.S.A.">
        <title>A global phylogenomic analysis of the shiitake genus Lentinula.</title>
        <authorList>
            <person name="Sierra-Patev S."/>
            <person name="Min B."/>
            <person name="Naranjo-Ortiz M."/>
            <person name="Looney B."/>
            <person name="Konkel Z."/>
            <person name="Slot J.C."/>
            <person name="Sakamoto Y."/>
            <person name="Steenwyk J.L."/>
            <person name="Rokas A."/>
            <person name="Carro J."/>
            <person name="Camarero S."/>
            <person name="Ferreira P."/>
            <person name="Molpeceres G."/>
            <person name="Ruiz-Duenas F.J."/>
            <person name="Serrano A."/>
            <person name="Henrissat B."/>
            <person name="Drula E."/>
            <person name="Hughes K.W."/>
            <person name="Mata J.L."/>
            <person name="Ishikawa N.K."/>
            <person name="Vargas-Isla R."/>
            <person name="Ushijima S."/>
            <person name="Smith C.A."/>
            <person name="Donoghue J."/>
            <person name="Ahrendt S."/>
            <person name="Andreopoulos W."/>
            <person name="He G."/>
            <person name="LaButti K."/>
            <person name="Lipzen A."/>
            <person name="Ng V."/>
            <person name="Riley R."/>
            <person name="Sandor L."/>
            <person name="Barry K."/>
            <person name="Martinez A.T."/>
            <person name="Xiao Y."/>
            <person name="Gibbons J.G."/>
            <person name="Terashima K."/>
            <person name="Grigoriev I.V."/>
            <person name="Hibbett D."/>
        </authorList>
    </citation>
    <scope>NUCLEOTIDE SEQUENCE</scope>
    <source>
        <strain evidence="9">ET3784</strain>
    </source>
</reference>
<evidence type="ECO:0000259" key="8">
    <source>
        <dbReference type="Pfam" id="PF16916"/>
    </source>
</evidence>
<dbReference type="Pfam" id="PF16916">
    <property type="entry name" value="ZT_dimer"/>
    <property type="match status" value="1"/>
</dbReference>
<dbReference type="InterPro" id="IPR027470">
    <property type="entry name" value="Cation_efflux_CTD"/>
</dbReference>
<evidence type="ECO:0000256" key="6">
    <source>
        <dbReference type="SAM" id="Phobius"/>
    </source>
</evidence>
<dbReference type="EMBL" id="JANVFO010000074">
    <property type="protein sequence ID" value="KAJ3717305.1"/>
    <property type="molecule type" value="Genomic_DNA"/>
</dbReference>
<dbReference type="PANTHER" id="PTHR43840">
    <property type="entry name" value="MITOCHONDRIAL METAL TRANSPORTER 1-RELATED"/>
    <property type="match status" value="1"/>
</dbReference>
<comment type="subcellular location">
    <subcellularLocation>
        <location evidence="1">Membrane</location>
        <topology evidence="1">Multi-pass membrane protein</topology>
    </subcellularLocation>
</comment>
<dbReference type="PANTHER" id="PTHR43840:SF12">
    <property type="entry name" value="CATION DIFFUSION FACILITATOR 1 (AFU_ORTHOLOGUE AFUA_1G14440)"/>
    <property type="match status" value="1"/>
</dbReference>
<dbReference type="GO" id="GO:0030003">
    <property type="term" value="P:intracellular monoatomic cation homeostasis"/>
    <property type="evidence" value="ECO:0007669"/>
    <property type="project" value="UniProtKB-ARBA"/>
</dbReference>
<keyword evidence="4 6" id="KW-1133">Transmembrane helix</keyword>
<feature type="domain" description="Cation efflux protein transmembrane" evidence="7">
    <location>
        <begin position="151"/>
        <end position="343"/>
    </location>
</feature>
<protein>
    <recommendedName>
        <fullName evidence="11">CDF-like metal transporter</fullName>
    </recommendedName>
</protein>
<dbReference type="GO" id="GO:0008324">
    <property type="term" value="F:monoatomic cation transmembrane transporter activity"/>
    <property type="evidence" value="ECO:0007669"/>
    <property type="project" value="InterPro"/>
</dbReference>
<feature type="transmembrane region" description="Helical" evidence="6">
    <location>
        <begin position="315"/>
        <end position="334"/>
    </location>
</feature>
<dbReference type="InterPro" id="IPR058533">
    <property type="entry name" value="Cation_efflux_TM"/>
</dbReference>
<organism evidence="9 10">
    <name type="scientific">Lentinula guzmanii</name>
    <dbReference type="NCBI Taxonomy" id="2804957"/>
    <lineage>
        <taxon>Eukaryota</taxon>
        <taxon>Fungi</taxon>
        <taxon>Dikarya</taxon>
        <taxon>Basidiomycota</taxon>
        <taxon>Agaricomycotina</taxon>
        <taxon>Agaricomycetes</taxon>
        <taxon>Agaricomycetidae</taxon>
        <taxon>Agaricales</taxon>
        <taxon>Marasmiineae</taxon>
        <taxon>Omphalotaceae</taxon>
        <taxon>Lentinula</taxon>
    </lineage>
</organism>
<evidence type="ECO:0000259" key="7">
    <source>
        <dbReference type="Pfam" id="PF01545"/>
    </source>
</evidence>
<dbReference type="InterPro" id="IPR002524">
    <property type="entry name" value="Cation_efflux"/>
</dbReference>
<sequence length="441" mass="49338">MALVDRHSVDDRPTSRPVSQLHSNFLAFSSVPKDAMLIDRTASALPAIAFPAPSLTQSDTVVLDPSTKSEDIERTSESASVLPLDPFHLREGFQSEKQLQELRDRKNGKKLHNYYARQNNLIVSLLKSMEEHTNEARHEEDAARLPVKIAVWASLIANLTLCVLQMYAAISALSLSLLATGIDSVFDIGSNVLLLWLHRKAESLDSKKWPVGGARLETIGNIIYGFLMSSVNLVVIVESVRDLITHTNGSVKDFHLPSILAVASALFVKFVLFLYCFSLRKNSSQVHVLWEDHRNDLWINSFGILMSTGGSKLRWFLDPMGAIIIALGVIIAWGRTIYGQFELLAGKSAPHGVLQLLTYKSLTFSEEIERIDTVRAYHSGPDFFVEVDVVMDPKTPLWKAHDISEHLQGKIEALPNIERAFVHVDYETSHQPEHRRSVLIS</sequence>
<feature type="transmembrane region" description="Helical" evidence="6">
    <location>
        <begin position="218"/>
        <end position="237"/>
    </location>
</feature>
<keyword evidence="2" id="KW-0813">Transport</keyword>
<evidence type="ECO:0000313" key="9">
    <source>
        <dbReference type="EMBL" id="KAJ3717305.1"/>
    </source>
</evidence>
<reference evidence="9" key="1">
    <citation type="submission" date="2022-08" db="EMBL/GenBank/DDBJ databases">
        <authorList>
            <consortium name="DOE Joint Genome Institute"/>
            <person name="Min B."/>
            <person name="Sierra-Patev S."/>
            <person name="Naranjo-Ortiz M."/>
            <person name="Looney B."/>
            <person name="Konkel Z."/>
            <person name="Slot J.C."/>
            <person name="Sakamoto Y."/>
            <person name="Steenwyk J.L."/>
            <person name="Rokas A."/>
            <person name="Carro J."/>
            <person name="Camarero S."/>
            <person name="Ferreira P."/>
            <person name="Molpeceres G."/>
            <person name="Ruiz-duenas F.J."/>
            <person name="Serrano A."/>
            <person name="Henrissat B."/>
            <person name="Drula E."/>
            <person name="Hughes K.W."/>
            <person name="Mata J.L."/>
            <person name="Ishikawa N.K."/>
            <person name="Vargas-Isla R."/>
            <person name="Ushijima S."/>
            <person name="Smith C.A."/>
            <person name="Ahrendt S."/>
            <person name="Andreopoulos W."/>
            <person name="He G."/>
            <person name="LaButti K."/>
            <person name="Lipzen A."/>
            <person name="Ng V."/>
            <person name="Riley R."/>
            <person name="Sandor L."/>
            <person name="Barry K."/>
            <person name="Martinez A.T."/>
            <person name="Xiao Y."/>
            <person name="Gibbons J.G."/>
            <person name="Terashima K."/>
            <person name="Hibbett D.S."/>
            <person name="Grigoriev I.V."/>
        </authorList>
    </citation>
    <scope>NUCLEOTIDE SEQUENCE</scope>
    <source>
        <strain evidence="9">ET3784</strain>
    </source>
</reference>
<dbReference type="InterPro" id="IPR050291">
    <property type="entry name" value="CDF_Transporter"/>
</dbReference>
<dbReference type="Gene3D" id="3.30.70.1350">
    <property type="entry name" value="Cation efflux protein, cytoplasmic domain"/>
    <property type="match status" value="1"/>
</dbReference>